<name>A0A6A4UZQ5_AMPAM</name>
<dbReference type="AlphaFoldDB" id="A0A6A4UZQ5"/>
<organism evidence="1 2">
    <name type="scientific">Amphibalanus amphitrite</name>
    <name type="common">Striped barnacle</name>
    <name type="synonym">Balanus amphitrite</name>
    <dbReference type="NCBI Taxonomy" id="1232801"/>
    <lineage>
        <taxon>Eukaryota</taxon>
        <taxon>Metazoa</taxon>
        <taxon>Ecdysozoa</taxon>
        <taxon>Arthropoda</taxon>
        <taxon>Crustacea</taxon>
        <taxon>Multicrustacea</taxon>
        <taxon>Cirripedia</taxon>
        <taxon>Thoracica</taxon>
        <taxon>Thoracicalcarea</taxon>
        <taxon>Balanomorpha</taxon>
        <taxon>Balanoidea</taxon>
        <taxon>Balanidae</taxon>
        <taxon>Amphibalaninae</taxon>
        <taxon>Amphibalanus</taxon>
    </lineage>
</organism>
<evidence type="ECO:0000313" key="1">
    <source>
        <dbReference type="EMBL" id="KAF0287986.1"/>
    </source>
</evidence>
<proteinExistence type="predicted"/>
<comment type="caution">
    <text evidence="1">The sequence shown here is derived from an EMBL/GenBank/DDBJ whole genome shotgun (WGS) entry which is preliminary data.</text>
</comment>
<gene>
    <name evidence="1" type="ORF">FJT64_013630</name>
</gene>
<dbReference type="Proteomes" id="UP000440578">
    <property type="component" value="Unassembled WGS sequence"/>
</dbReference>
<evidence type="ECO:0000313" key="2">
    <source>
        <dbReference type="Proteomes" id="UP000440578"/>
    </source>
</evidence>
<protein>
    <submittedName>
        <fullName evidence="1">Uncharacterized protein</fullName>
    </submittedName>
</protein>
<reference evidence="1 2" key="1">
    <citation type="submission" date="2019-07" db="EMBL/GenBank/DDBJ databases">
        <title>Draft genome assembly of a fouling barnacle, Amphibalanus amphitrite (Darwin, 1854): The first reference genome for Thecostraca.</title>
        <authorList>
            <person name="Kim W."/>
        </authorList>
    </citation>
    <scope>NUCLEOTIDE SEQUENCE [LARGE SCALE GENOMIC DNA]</scope>
    <source>
        <strain evidence="1">SNU_AA5</strain>
        <tissue evidence="1">Soma without cirri and trophi</tissue>
    </source>
</reference>
<accession>A0A6A4UZQ5</accession>
<sequence>MGYTPYSLSFPRWYCFCPFPIPLYNRLSHRFVLALKVKCHATDCVFVSFQRFMNNGGLQLLTQQQYLAAQQQGQLPAGLPGPGFGLPYIPNGQEQYFIAGE</sequence>
<dbReference type="EMBL" id="VIIS01002152">
    <property type="protein sequence ID" value="KAF0287986.1"/>
    <property type="molecule type" value="Genomic_DNA"/>
</dbReference>
<keyword evidence="2" id="KW-1185">Reference proteome</keyword>